<dbReference type="GO" id="GO:0008270">
    <property type="term" value="F:zinc ion binding"/>
    <property type="evidence" value="ECO:0007669"/>
    <property type="project" value="UniProtKB-KW"/>
</dbReference>
<evidence type="ECO:0000313" key="13">
    <source>
        <dbReference type="EMBL" id="URE00864.1"/>
    </source>
</evidence>
<sequence>MEFWALLLVASRPVLQVLLVGLIGAFLASGFVNVLSSSARRDVNKIVFVVFIPALVFASLAKTVTAKDIISWWFMPVNIGITFLIGGILGWAAVKILKLEHHLQALVIASCSAGNLGAMPLIIIPAICDEDGNPFGLSKICRVQGISYASFSMVVGNLFIWTHTYSLIRKSVSHSTGNHRHDVLTRMNKNPETNRKTRIFDAQEEQDYDDQEALLLPPSDTSDTTAEHQSETEGQLSGRNRSNIIMHIWEKSKETFYEISKELLSPPTISAIIGFTVGAVPWLKAFIVGETAPLKVVQDSMTLLGDGTIPCTIIILGGNLTEGLRKSTVKPAVIVAIICVRYVILPLSGIAVVRAAGHLGFLPQSPLYCFILLVQYTVPPAMSIGTMTQLFDACQEECSVIFLWTYLVAAFAVTIWSVITSFSLFFLLHRMQDTNLSHRELLKENAIGSRSFEMWPSVTLRSHYPVALLETMRSVSFPWKLTSEGVQTSTLTRPLRGLSWSAQSKNIIFSSNTAAFMSPNALRVPLYLKAQLPSTTPALPSPFRDEPMPPAARFLTTSAPPPEPNTNVVVILAALLCAAVSAVVLALVARCCACPWRSLGGGGSRAPPDKGLKRTALRQLPKVSYGGAAGGEEPAECPICLAEFEEGEQLRVLPQCGHGFHAACVDAWLGSHSSCPSCRRVLLVAAPPSLFQGCREGSVDAAAPASASAAGRGGEGERFYSHMIVVLNNCKTADGGHWSSPT</sequence>
<comment type="function">
    <text evidence="7">Involved in cellular auxin homeostasis by regulating auxin metabolism. Regulates intracellular auxin accumulation at the endoplasmic reticulum and thus auxin availability for nuclear auxin signaling.</text>
</comment>
<evidence type="ECO:0000259" key="12">
    <source>
        <dbReference type="PROSITE" id="PS50089"/>
    </source>
</evidence>
<dbReference type="PANTHER" id="PTHR31651">
    <property type="match status" value="1"/>
</dbReference>
<dbReference type="Pfam" id="PF03547">
    <property type="entry name" value="Mem_trans"/>
    <property type="match status" value="1"/>
</dbReference>
<protein>
    <submittedName>
        <fullName evidence="13">Membrane transport protein</fullName>
    </submittedName>
</protein>
<evidence type="ECO:0000256" key="4">
    <source>
        <dbReference type="ARBA" id="ARBA00022989"/>
    </source>
</evidence>
<proteinExistence type="inferred from homology"/>
<dbReference type="GO" id="GO:0009734">
    <property type="term" value="P:auxin-activated signaling pathway"/>
    <property type="evidence" value="ECO:0007669"/>
    <property type="project" value="UniProtKB-KW"/>
</dbReference>
<keyword evidence="9" id="KW-0479">Metal-binding</keyword>
<dbReference type="AlphaFoldDB" id="A0A9E7FVR7"/>
<feature type="domain" description="RING-type" evidence="12">
    <location>
        <begin position="637"/>
        <end position="679"/>
    </location>
</feature>
<feature type="transmembrane region" description="Helical" evidence="11">
    <location>
        <begin position="568"/>
        <end position="589"/>
    </location>
</feature>
<comment type="subcellular location">
    <subcellularLocation>
        <location evidence="1">Endoplasmic reticulum membrane</location>
        <topology evidence="1">Multi-pass membrane protein</topology>
    </subcellularLocation>
</comment>
<dbReference type="PROSITE" id="PS50089">
    <property type="entry name" value="ZF_RING_2"/>
    <property type="match status" value="1"/>
</dbReference>
<evidence type="ECO:0000256" key="2">
    <source>
        <dbReference type="ARBA" id="ARBA00022448"/>
    </source>
</evidence>
<evidence type="ECO:0000256" key="3">
    <source>
        <dbReference type="ARBA" id="ARBA00022692"/>
    </source>
</evidence>
<dbReference type="Proteomes" id="UP001055439">
    <property type="component" value="Chromosome 5"/>
</dbReference>
<evidence type="ECO:0000256" key="10">
    <source>
        <dbReference type="SAM" id="MobiDB-lite"/>
    </source>
</evidence>
<feature type="transmembrane region" description="Helical" evidence="11">
    <location>
        <begin position="403"/>
        <end position="428"/>
    </location>
</feature>
<dbReference type="GO" id="GO:0005789">
    <property type="term" value="C:endoplasmic reticulum membrane"/>
    <property type="evidence" value="ECO:0007669"/>
    <property type="project" value="UniProtKB-SubCell"/>
</dbReference>
<keyword evidence="2" id="KW-0813">Transport</keyword>
<keyword evidence="6" id="KW-0927">Auxin signaling pathway</keyword>
<dbReference type="SUPFAM" id="SSF57850">
    <property type="entry name" value="RING/U-box"/>
    <property type="match status" value="1"/>
</dbReference>
<dbReference type="PANTHER" id="PTHR31651:SF3">
    <property type="entry name" value="PROTEIN PIN-LIKES 7"/>
    <property type="match status" value="1"/>
</dbReference>
<accession>A0A9E7FVR7</accession>
<keyword evidence="3 11" id="KW-0812">Transmembrane</keyword>
<keyword evidence="5 11" id="KW-0472">Membrane</keyword>
<reference evidence="13" key="1">
    <citation type="submission" date="2022-05" db="EMBL/GenBank/DDBJ databases">
        <title>The Musa troglodytarum L. genome provides insights into the mechanism of non-climacteric behaviour and enrichment of carotenoids.</title>
        <authorList>
            <person name="Wang J."/>
        </authorList>
    </citation>
    <scope>NUCLEOTIDE SEQUENCE</scope>
    <source>
        <tissue evidence="13">Leaf</tissue>
    </source>
</reference>
<gene>
    <name evidence="13" type="ORF">MUK42_20273</name>
</gene>
<feature type="transmembrane region" description="Helical" evidence="11">
    <location>
        <begin position="46"/>
        <end position="64"/>
    </location>
</feature>
<evidence type="ECO:0000256" key="1">
    <source>
        <dbReference type="ARBA" id="ARBA00004477"/>
    </source>
</evidence>
<evidence type="ECO:0000256" key="6">
    <source>
        <dbReference type="ARBA" id="ARBA00023294"/>
    </source>
</evidence>
<evidence type="ECO:0000256" key="7">
    <source>
        <dbReference type="ARBA" id="ARBA00025100"/>
    </source>
</evidence>
<feature type="transmembrane region" description="Helical" evidence="11">
    <location>
        <begin position="332"/>
        <end position="355"/>
    </location>
</feature>
<evidence type="ECO:0000313" key="14">
    <source>
        <dbReference type="Proteomes" id="UP001055439"/>
    </source>
</evidence>
<dbReference type="InterPro" id="IPR001841">
    <property type="entry name" value="Znf_RING"/>
</dbReference>
<organism evidence="13 14">
    <name type="scientific">Musa troglodytarum</name>
    <name type="common">fe'i banana</name>
    <dbReference type="NCBI Taxonomy" id="320322"/>
    <lineage>
        <taxon>Eukaryota</taxon>
        <taxon>Viridiplantae</taxon>
        <taxon>Streptophyta</taxon>
        <taxon>Embryophyta</taxon>
        <taxon>Tracheophyta</taxon>
        <taxon>Spermatophyta</taxon>
        <taxon>Magnoliopsida</taxon>
        <taxon>Liliopsida</taxon>
        <taxon>Zingiberales</taxon>
        <taxon>Musaceae</taxon>
        <taxon>Musa</taxon>
    </lineage>
</organism>
<feature type="region of interest" description="Disordered" evidence="10">
    <location>
        <begin position="214"/>
        <end position="237"/>
    </location>
</feature>
<evidence type="ECO:0000256" key="9">
    <source>
        <dbReference type="PROSITE-ProRule" id="PRU00175"/>
    </source>
</evidence>
<evidence type="ECO:0000256" key="5">
    <source>
        <dbReference type="ARBA" id="ARBA00023136"/>
    </source>
</evidence>
<dbReference type="GO" id="GO:0080162">
    <property type="term" value="P:endoplasmic reticulum to cytosol auxin transport"/>
    <property type="evidence" value="ECO:0007669"/>
    <property type="project" value="InterPro"/>
</dbReference>
<feature type="transmembrane region" description="Helical" evidence="11">
    <location>
        <begin position="367"/>
        <end position="391"/>
    </location>
</feature>
<dbReference type="InterPro" id="IPR013083">
    <property type="entry name" value="Znf_RING/FYVE/PHD"/>
</dbReference>
<dbReference type="Pfam" id="PF13639">
    <property type="entry name" value="zf-RING_2"/>
    <property type="match status" value="1"/>
</dbReference>
<feature type="transmembrane region" description="Helical" evidence="11">
    <location>
        <begin position="106"/>
        <end position="127"/>
    </location>
</feature>
<keyword evidence="14" id="KW-1185">Reference proteome</keyword>
<dbReference type="Gene3D" id="3.30.40.10">
    <property type="entry name" value="Zinc/RING finger domain, C3HC4 (zinc finger)"/>
    <property type="match status" value="1"/>
</dbReference>
<evidence type="ECO:0000256" key="11">
    <source>
        <dbReference type="SAM" id="Phobius"/>
    </source>
</evidence>
<evidence type="ECO:0000256" key="8">
    <source>
        <dbReference type="ARBA" id="ARBA00025752"/>
    </source>
</evidence>
<dbReference type="EMBL" id="CP097507">
    <property type="protein sequence ID" value="URE00864.1"/>
    <property type="molecule type" value="Genomic_DNA"/>
</dbReference>
<keyword evidence="9" id="KW-0862">Zinc</keyword>
<keyword evidence="9" id="KW-0863">Zinc-finger</keyword>
<dbReference type="InterPro" id="IPR004776">
    <property type="entry name" value="Mem_transp_PIN-like"/>
</dbReference>
<dbReference type="SMART" id="SM00184">
    <property type="entry name" value="RING"/>
    <property type="match status" value="1"/>
</dbReference>
<dbReference type="InterPro" id="IPR045033">
    <property type="entry name" value="PILS1/3/4/5/7"/>
</dbReference>
<feature type="transmembrane region" description="Helical" evidence="11">
    <location>
        <begin position="147"/>
        <end position="168"/>
    </location>
</feature>
<dbReference type="CDD" id="cd16461">
    <property type="entry name" value="RING-H2_EL5-like"/>
    <property type="match status" value="1"/>
</dbReference>
<feature type="transmembrane region" description="Helical" evidence="11">
    <location>
        <begin position="70"/>
        <end position="94"/>
    </location>
</feature>
<keyword evidence="4 11" id="KW-1133">Transmembrane helix</keyword>
<comment type="similarity">
    <text evidence="8">Belongs to the auxin efflux carrier (TC 2.A.69.2) family.</text>
</comment>
<feature type="transmembrane region" description="Helical" evidence="11">
    <location>
        <begin position="14"/>
        <end position="34"/>
    </location>
</feature>
<dbReference type="OrthoDB" id="191139at2759"/>
<name>A0A9E7FVR7_9LILI</name>